<feature type="chain" id="PRO_5008400071" description="Glycoside hydrolase 35 catalytic domain-containing protein" evidence="6">
    <location>
        <begin position="20"/>
        <end position="368"/>
    </location>
</feature>
<evidence type="ECO:0000256" key="3">
    <source>
        <dbReference type="ARBA" id="ARBA00022801"/>
    </source>
</evidence>
<evidence type="ECO:0000256" key="2">
    <source>
        <dbReference type="ARBA" id="ARBA00022729"/>
    </source>
</evidence>
<reference evidence="9" key="1">
    <citation type="submission" date="2014-03" db="EMBL/GenBank/DDBJ databases">
        <authorList>
            <person name="Aksoy S."/>
            <person name="Warren W."/>
            <person name="Wilson R.K."/>
        </authorList>
    </citation>
    <scope>NUCLEOTIDE SEQUENCE [LARGE SCALE GENOMIC DNA]</scope>
    <source>
        <strain evidence="9">IAEA</strain>
    </source>
</reference>
<evidence type="ECO:0000256" key="1">
    <source>
        <dbReference type="ARBA" id="ARBA00009809"/>
    </source>
</evidence>
<reference evidence="8" key="2">
    <citation type="submission" date="2020-05" db="UniProtKB">
        <authorList>
            <consortium name="EnsemblMetazoa"/>
        </authorList>
    </citation>
    <scope>IDENTIFICATION</scope>
    <source>
        <strain evidence="8">IAEA</strain>
    </source>
</reference>
<dbReference type="Gene3D" id="3.20.20.80">
    <property type="entry name" value="Glycosidases"/>
    <property type="match status" value="1"/>
</dbReference>
<dbReference type="FunFam" id="3.20.20.80:FF:000017">
    <property type="entry name" value="Beta-galactosidase"/>
    <property type="match status" value="1"/>
</dbReference>
<dbReference type="STRING" id="37001.A0A1A9W869"/>
<dbReference type="Gene3D" id="2.60.120.260">
    <property type="entry name" value="Galactose-binding domain-like"/>
    <property type="match status" value="1"/>
</dbReference>
<evidence type="ECO:0000256" key="6">
    <source>
        <dbReference type="SAM" id="SignalP"/>
    </source>
</evidence>
<dbReference type="Proteomes" id="UP000091820">
    <property type="component" value="Unassembled WGS sequence"/>
</dbReference>
<keyword evidence="5" id="KW-0326">Glycosidase</keyword>
<dbReference type="PROSITE" id="PS01182">
    <property type="entry name" value="GLYCOSYL_HYDROL_F35"/>
    <property type="match status" value="1"/>
</dbReference>
<name>A0A1A9W869_9MUSC</name>
<dbReference type="SUPFAM" id="SSF51445">
    <property type="entry name" value="(Trans)glycosidases"/>
    <property type="match status" value="1"/>
</dbReference>
<evidence type="ECO:0000256" key="4">
    <source>
        <dbReference type="ARBA" id="ARBA00023180"/>
    </source>
</evidence>
<dbReference type="Pfam" id="PF01301">
    <property type="entry name" value="Glyco_hydro_35"/>
    <property type="match status" value="1"/>
</dbReference>
<evidence type="ECO:0000256" key="5">
    <source>
        <dbReference type="ARBA" id="ARBA00023295"/>
    </source>
</evidence>
<evidence type="ECO:0000313" key="8">
    <source>
        <dbReference type="EnsemblMetazoa" id="GBRI009777-PA"/>
    </source>
</evidence>
<sequence>MAGFMAIVVITLVVNLSKAEELPQRRQFTIDNETNSFLMNGEPFRYVSGSFHYFRALPEVWRKRLRTMRAGGLNAVDTYIEWSLHNPQDGVYEWSGIADIEKFVQLAEEEGFYVILRPGPYICAERDNGGIPYWLFTKYPNIRLRTSDSDYIHEVSVWYNELMPRLQRYLYGNGGPIIMVQIENEYGVFHACDRDYLNWLRDETQKYVGDKALLFTTDVPDLNIKCGKIDGVFATTDFGIDQVDRIEDIWRTLRSVQPNGPLVNSEFYPGWLTHWQESNQRRDANAVANALRTILTYNASVNIYMFFGGTNFGFTAGANDWGFGRYSADITSYDYDAVMDEAGGITKKFFLLRDVIRLVSQFSQLVNN</sequence>
<organism evidence="8 9">
    <name type="scientific">Glossina brevipalpis</name>
    <dbReference type="NCBI Taxonomy" id="37001"/>
    <lineage>
        <taxon>Eukaryota</taxon>
        <taxon>Metazoa</taxon>
        <taxon>Ecdysozoa</taxon>
        <taxon>Arthropoda</taxon>
        <taxon>Hexapoda</taxon>
        <taxon>Insecta</taxon>
        <taxon>Pterygota</taxon>
        <taxon>Neoptera</taxon>
        <taxon>Endopterygota</taxon>
        <taxon>Diptera</taxon>
        <taxon>Brachycera</taxon>
        <taxon>Muscomorpha</taxon>
        <taxon>Hippoboscoidea</taxon>
        <taxon>Glossinidae</taxon>
        <taxon>Glossina</taxon>
    </lineage>
</organism>
<dbReference type="GO" id="GO:0005975">
    <property type="term" value="P:carbohydrate metabolic process"/>
    <property type="evidence" value="ECO:0007669"/>
    <property type="project" value="InterPro"/>
</dbReference>
<dbReference type="AlphaFoldDB" id="A0A1A9W869"/>
<dbReference type="InterPro" id="IPR031330">
    <property type="entry name" value="Gly_Hdrlase_35_cat"/>
</dbReference>
<feature type="domain" description="Glycoside hydrolase 35 catalytic" evidence="7">
    <location>
        <begin position="36"/>
        <end position="357"/>
    </location>
</feature>
<keyword evidence="4" id="KW-0325">Glycoprotein</keyword>
<dbReference type="GO" id="GO:0004553">
    <property type="term" value="F:hydrolase activity, hydrolyzing O-glycosyl compounds"/>
    <property type="evidence" value="ECO:0007669"/>
    <property type="project" value="InterPro"/>
</dbReference>
<keyword evidence="9" id="KW-1185">Reference proteome</keyword>
<dbReference type="InterPro" id="IPR001944">
    <property type="entry name" value="Glycoside_Hdrlase_35"/>
</dbReference>
<dbReference type="EnsemblMetazoa" id="GBRI009777-RA">
    <property type="protein sequence ID" value="GBRI009777-PA"/>
    <property type="gene ID" value="GBRI009777"/>
</dbReference>
<dbReference type="PANTHER" id="PTHR23421">
    <property type="entry name" value="BETA-GALACTOSIDASE RELATED"/>
    <property type="match status" value="1"/>
</dbReference>
<protein>
    <recommendedName>
        <fullName evidence="7">Glycoside hydrolase 35 catalytic domain-containing protein</fullName>
    </recommendedName>
</protein>
<feature type="signal peptide" evidence="6">
    <location>
        <begin position="1"/>
        <end position="19"/>
    </location>
</feature>
<evidence type="ECO:0000313" key="9">
    <source>
        <dbReference type="Proteomes" id="UP000091820"/>
    </source>
</evidence>
<dbReference type="PRINTS" id="PR00742">
    <property type="entry name" value="GLHYDRLASE35"/>
</dbReference>
<proteinExistence type="inferred from homology"/>
<dbReference type="InterPro" id="IPR017853">
    <property type="entry name" value="GH"/>
</dbReference>
<accession>A0A1A9W869</accession>
<keyword evidence="2 6" id="KW-0732">Signal</keyword>
<dbReference type="InterPro" id="IPR019801">
    <property type="entry name" value="Glyco_hydro_35_CS"/>
</dbReference>
<keyword evidence="3" id="KW-0378">Hydrolase</keyword>
<comment type="similarity">
    <text evidence="1">Belongs to the glycosyl hydrolase 35 family.</text>
</comment>
<evidence type="ECO:0000259" key="7">
    <source>
        <dbReference type="Pfam" id="PF01301"/>
    </source>
</evidence>
<dbReference type="VEuPathDB" id="VectorBase:GBRI009777"/>